<evidence type="ECO:0000313" key="2">
    <source>
        <dbReference type="Proteomes" id="UP000000775"/>
    </source>
</evidence>
<sequence>MKPNAAMLETLFVIATENESVRASLILKKKAPKLYGVK</sequence>
<evidence type="ECO:0000313" key="1">
    <source>
        <dbReference type="EMBL" id="CAJ99036.1"/>
    </source>
</evidence>
<proteinExistence type="predicted"/>
<dbReference type="EMBL" id="AM260522">
    <property type="protein sequence ID" value="CAJ99036.1"/>
    <property type="molecule type" value="Genomic_DNA"/>
</dbReference>
<keyword evidence="2" id="KW-1185">Reference proteome</keyword>
<dbReference type="Proteomes" id="UP000000775">
    <property type="component" value="Chromosome"/>
</dbReference>
<organism evidence="1 2">
    <name type="scientific">Helicobacter acinonychis (strain Sheeba)</name>
    <dbReference type="NCBI Taxonomy" id="382638"/>
    <lineage>
        <taxon>Bacteria</taxon>
        <taxon>Pseudomonadati</taxon>
        <taxon>Campylobacterota</taxon>
        <taxon>Epsilonproteobacteria</taxon>
        <taxon>Campylobacterales</taxon>
        <taxon>Helicobacteraceae</taxon>
        <taxon>Helicobacter</taxon>
    </lineage>
</organism>
<dbReference type="AlphaFoldDB" id="Q17Z90"/>
<dbReference type="KEGG" id="hac:Hac_0184"/>
<gene>
    <name evidence="1" type="primary">fragment 1</name>
    <name evidence="1" type="ordered locus">Hac_0184</name>
</gene>
<name>Q17Z90_HELAH</name>
<reference evidence="1 2" key="1">
    <citation type="journal article" date="2006" name="PLoS Genet.">
        <title>Who ate whom? Adaptive Helicobacter genomic changes that accompanied a host jump from early humans to large felines.</title>
        <authorList>
            <person name="Eppinger M."/>
            <person name="Baar C."/>
            <person name="Linz B."/>
            <person name="Raddatz G."/>
            <person name="Lanz C."/>
            <person name="Keller H."/>
            <person name="Morelli G."/>
            <person name="Gressmann H."/>
            <person name="Achtman M."/>
            <person name="Schuster S.C."/>
        </authorList>
    </citation>
    <scope>NUCLEOTIDE SEQUENCE [LARGE SCALE GENOMIC DNA]</scope>
    <source>
        <strain evidence="1 2">Sheeba</strain>
    </source>
</reference>
<protein>
    <submittedName>
        <fullName evidence="1">Restriction enzyme 1</fullName>
    </submittedName>
</protein>
<accession>Q17Z90</accession>
<dbReference type="STRING" id="382638.Hac_0184"/>
<dbReference type="HOGENOM" id="CLU_3328627_0_0_7"/>